<accession>A0A0F9S763</accession>
<dbReference type="AlphaFoldDB" id="A0A0F9S763"/>
<keyword evidence="1" id="KW-0472">Membrane</keyword>
<evidence type="ECO:0000256" key="1">
    <source>
        <dbReference type="SAM" id="Phobius"/>
    </source>
</evidence>
<feature type="transmembrane region" description="Helical" evidence="1">
    <location>
        <begin position="118"/>
        <end position="139"/>
    </location>
</feature>
<reference evidence="2" key="1">
    <citation type="journal article" date="2015" name="Nature">
        <title>Complex archaea that bridge the gap between prokaryotes and eukaryotes.</title>
        <authorList>
            <person name="Spang A."/>
            <person name="Saw J.H."/>
            <person name="Jorgensen S.L."/>
            <person name="Zaremba-Niedzwiedzka K."/>
            <person name="Martijn J."/>
            <person name="Lind A.E."/>
            <person name="van Eijk R."/>
            <person name="Schleper C."/>
            <person name="Guy L."/>
            <person name="Ettema T.J."/>
        </authorList>
    </citation>
    <scope>NUCLEOTIDE SEQUENCE</scope>
</reference>
<gene>
    <name evidence="2" type="ORF">LCGC14_0886940</name>
</gene>
<keyword evidence="1" id="KW-0812">Transmembrane</keyword>
<comment type="caution">
    <text evidence="2">The sequence shown here is derived from an EMBL/GenBank/DDBJ whole genome shotgun (WGS) entry which is preliminary data.</text>
</comment>
<organism evidence="2">
    <name type="scientific">marine sediment metagenome</name>
    <dbReference type="NCBI Taxonomy" id="412755"/>
    <lineage>
        <taxon>unclassified sequences</taxon>
        <taxon>metagenomes</taxon>
        <taxon>ecological metagenomes</taxon>
    </lineage>
</organism>
<evidence type="ECO:0000313" key="2">
    <source>
        <dbReference type="EMBL" id="KKN25213.1"/>
    </source>
</evidence>
<protein>
    <submittedName>
        <fullName evidence="2">Uncharacterized protein</fullName>
    </submittedName>
</protein>
<name>A0A0F9S763_9ZZZZ</name>
<feature type="transmembrane region" description="Helical" evidence="1">
    <location>
        <begin position="170"/>
        <end position="186"/>
    </location>
</feature>
<keyword evidence="1" id="KW-1133">Transmembrane helix</keyword>
<feature type="transmembrane region" description="Helical" evidence="1">
    <location>
        <begin position="38"/>
        <end position="62"/>
    </location>
</feature>
<dbReference type="EMBL" id="LAZR01002820">
    <property type="protein sequence ID" value="KKN25213.1"/>
    <property type="molecule type" value="Genomic_DNA"/>
</dbReference>
<feature type="transmembrane region" description="Helical" evidence="1">
    <location>
        <begin position="6"/>
        <end position="26"/>
    </location>
</feature>
<proteinExistence type="predicted"/>
<sequence>MFEYFAWELFWLLFVIGIIGGIIYLVRRDKSEDKKLDALFWKKFALGSAVALIFPVMVYYGIETFTDRPVYSDYITIDETFKWDNNLDRNSAEYKQKVIEYNKQKQAYNDAVESRANIAFIVWLVLGVAAIAGGIFLTIPAVSTGFMWGGTFSVLAGYMEYLAYMSDAMMFASAVLALVGFVIMAYKKFGIGFEE</sequence>